<feature type="transmembrane region" description="Helical" evidence="3">
    <location>
        <begin position="314"/>
        <end position="336"/>
    </location>
</feature>
<protein>
    <recommendedName>
        <fullName evidence="1">diguanylate cyclase</fullName>
        <ecNumber evidence="1">2.7.7.65</ecNumber>
    </recommendedName>
</protein>
<keyword evidence="3" id="KW-0812">Transmembrane</keyword>
<gene>
    <name evidence="6" type="ORF">CEW83_15895</name>
</gene>
<dbReference type="Gene3D" id="3.30.70.270">
    <property type="match status" value="1"/>
</dbReference>
<evidence type="ECO:0000313" key="6">
    <source>
        <dbReference type="EMBL" id="AWI76512.1"/>
    </source>
</evidence>
<dbReference type="SUPFAM" id="SSF158472">
    <property type="entry name" value="HAMP domain-like"/>
    <property type="match status" value="1"/>
</dbReference>
<dbReference type="CDD" id="cd06225">
    <property type="entry name" value="HAMP"/>
    <property type="match status" value="1"/>
</dbReference>
<proteinExistence type="predicted"/>
<dbReference type="SMART" id="SM00304">
    <property type="entry name" value="HAMP"/>
    <property type="match status" value="1"/>
</dbReference>
<name>A0A2U8GS79_9RHOO</name>
<dbReference type="EC" id="2.7.7.65" evidence="1"/>
<organism evidence="6 7">
    <name type="scientific">Parazoarcus communis</name>
    <dbReference type="NCBI Taxonomy" id="41977"/>
    <lineage>
        <taxon>Bacteria</taxon>
        <taxon>Pseudomonadati</taxon>
        <taxon>Pseudomonadota</taxon>
        <taxon>Betaproteobacteria</taxon>
        <taxon>Rhodocyclales</taxon>
        <taxon>Zoogloeaceae</taxon>
        <taxon>Parazoarcus</taxon>
    </lineage>
</organism>
<dbReference type="KEGG" id="acom:CEW83_15895"/>
<dbReference type="Gene3D" id="6.10.340.10">
    <property type="match status" value="1"/>
</dbReference>
<dbReference type="InterPro" id="IPR029787">
    <property type="entry name" value="Nucleotide_cyclase"/>
</dbReference>
<keyword evidence="7" id="KW-1185">Reference proteome</keyword>
<dbReference type="InterPro" id="IPR050469">
    <property type="entry name" value="Diguanylate_Cyclase"/>
</dbReference>
<dbReference type="PANTHER" id="PTHR45138:SF9">
    <property type="entry name" value="DIGUANYLATE CYCLASE DGCM-RELATED"/>
    <property type="match status" value="1"/>
</dbReference>
<keyword evidence="3" id="KW-1133">Transmembrane helix</keyword>
<feature type="domain" description="GGDEF" evidence="5">
    <location>
        <begin position="437"/>
        <end position="567"/>
    </location>
</feature>
<dbReference type="SMART" id="SM00267">
    <property type="entry name" value="GGDEF"/>
    <property type="match status" value="1"/>
</dbReference>
<dbReference type="SUPFAM" id="SSF55073">
    <property type="entry name" value="Nucleotide cyclase"/>
    <property type="match status" value="1"/>
</dbReference>
<dbReference type="FunFam" id="3.30.70.270:FF:000001">
    <property type="entry name" value="Diguanylate cyclase domain protein"/>
    <property type="match status" value="1"/>
</dbReference>
<dbReference type="InterPro" id="IPR043128">
    <property type="entry name" value="Rev_trsase/Diguanyl_cyclase"/>
</dbReference>
<sequence length="575" mass="64958">MNLKPRFLILAAAIILIASGASWFAFQRIAEGIIEQWGVRLVETQVRYDSARLLQPLIREIALSRQMAHSQLIRRWAKEPDNPAYMQEAITEMETFRRNFQDGSYFAALRASGAYYHNNAQNDYAGRQLRYHLSPTTPSDSWFYEIIRQGREFHLNVNKDEFLGMTKLWIDVLIRDGDETLGVVGTGLDLDRFIRDIVQLAQPGITTLFVDHNGAIQLHRDLRYIDYASIVKTDGEKITIDRLLSDGQDRTFIRAAMRELAGAGPEREHDTRVISRFVTYEGKRYLAGVAYLPELDWYEVTMLDLDVLMPLHSFTSVLLIFAATLVVALLLFNYILSRWVLNPVANLENAMLRVRDGDLNPLALPPAKGEIGRLSGHFSAMAESVRSHTQELEHRVAARTEELHRLASVDPLTGLLNRRGFTERINAEVKRAEREQSRFGLIWIDIDEFKQINDFLGHSAGDEALRSVGSLINASIRPYDCAARWGGDEFLILLAPCDHDTLARLGERIRNSIETGIQLADETSITVSVGACLAGRGDAMERILQRADKALYAAKAEGRNRLRIADDPEARAEPA</sequence>
<keyword evidence="3" id="KW-0472">Membrane</keyword>
<feature type="domain" description="HAMP" evidence="4">
    <location>
        <begin position="338"/>
        <end position="390"/>
    </location>
</feature>
<evidence type="ECO:0000259" key="4">
    <source>
        <dbReference type="PROSITE" id="PS50885"/>
    </source>
</evidence>
<evidence type="ECO:0000256" key="2">
    <source>
        <dbReference type="ARBA" id="ARBA00034247"/>
    </source>
</evidence>
<dbReference type="RefSeq" id="WP_108950211.1">
    <property type="nucleotide sequence ID" value="NZ_CP022187.1"/>
</dbReference>
<dbReference type="Pfam" id="PF00990">
    <property type="entry name" value="GGDEF"/>
    <property type="match status" value="1"/>
</dbReference>
<comment type="catalytic activity">
    <reaction evidence="2">
        <text>2 GTP = 3',3'-c-di-GMP + 2 diphosphate</text>
        <dbReference type="Rhea" id="RHEA:24898"/>
        <dbReference type="ChEBI" id="CHEBI:33019"/>
        <dbReference type="ChEBI" id="CHEBI:37565"/>
        <dbReference type="ChEBI" id="CHEBI:58805"/>
        <dbReference type="EC" id="2.7.7.65"/>
    </reaction>
</comment>
<dbReference type="NCBIfam" id="TIGR00254">
    <property type="entry name" value="GGDEF"/>
    <property type="match status" value="1"/>
</dbReference>
<dbReference type="GO" id="GO:0005886">
    <property type="term" value="C:plasma membrane"/>
    <property type="evidence" value="ECO:0007669"/>
    <property type="project" value="TreeGrafter"/>
</dbReference>
<reference evidence="6 7" key="1">
    <citation type="submission" date="2017-06" db="EMBL/GenBank/DDBJ databases">
        <title>Azoarcus.</title>
        <authorList>
            <person name="Woo J.-H."/>
            <person name="Kim H.-S."/>
        </authorList>
    </citation>
    <scope>NUCLEOTIDE SEQUENCE [LARGE SCALE GENOMIC DNA]</scope>
    <source>
        <strain evidence="6 7">TSPY31</strain>
    </source>
</reference>
<dbReference type="GO" id="GO:0043709">
    <property type="term" value="P:cell adhesion involved in single-species biofilm formation"/>
    <property type="evidence" value="ECO:0007669"/>
    <property type="project" value="TreeGrafter"/>
</dbReference>
<accession>A0A2U8GS79</accession>
<dbReference type="EMBL" id="CP022187">
    <property type="protein sequence ID" value="AWI76512.1"/>
    <property type="molecule type" value="Genomic_DNA"/>
</dbReference>
<dbReference type="PROSITE" id="PS50885">
    <property type="entry name" value="HAMP"/>
    <property type="match status" value="1"/>
</dbReference>
<dbReference type="AlphaFoldDB" id="A0A2U8GS79"/>
<dbReference type="PANTHER" id="PTHR45138">
    <property type="entry name" value="REGULATORY COMPONENTS OF SENSORY TRANSDUCTION SYSTEM"/>
    <property type="match status" value="1"/>
</dbReference>
<dbReference type="GO" id="GO:0007165">
    <property type="term" value="P:signal transduction"/>
    <property type="evidence" value="ECO:0007669"/>
    <property type="project" value="InterPro"/>
</dbReference>
<dbReference type="Pfam" id="PF00672">
    <property type="entry name" value="HAMP"/>
    <property type="match status" value="1"/>
</dbReference>
<dbReference type="InterPro" id="IPR003660">
    <property type="entry name" value="HAMP_dom"/>
</dbReference>
<evidence type="ECO:0000259" key="5">
    <source>
        <dbReference type="PROSITE" id="PS50887"/>
    </source>
</evidence>
<dbReference type="GO" id="GO:0052621">
    <property type="term" value="F:diguanylate cyclase activity"/>
    <property type="evidence" value="ECO:0007669"/>
    <property type="project" value="UniProtKB-EC"/>
</dbReference>
<dbReference type="GO" id="GO:1902201">
    <property type="term" value="P:negative regulation of bacterial-type flagellum-dependent cell motility"/>
    <property type="evidence" value="ECO:0007669"/>
    <property type="project" value="TreeGrafter"/>
</dbReference>
<evidence type="ECO:0000313" key="7">
    <source>
        <dbReference type="Proteomes" id="UP000244930"/>
    </source>
</evidence>
<dbReference type="CDD" id="cd01949">
    <property type="entry name" value="GGDEF"/>
    <property type="match status" value="1"/>
</dbReference>
<evidence type="ECO:0000256" key="1">
    <source>
        <dbReference type="ARBA" id="ARBA00012528"/>
    </source>
</evidence>
<dbReference type="Proteomes" id="UP000244930">
    <property type="component" value="Chromosome"/>
</dbReference>
<dbReference type="PROSITE" id="PS50887">
    <property type="entry name" value="GGDEF"/>
    <property type="match status" value="1"/>
</dbReference>
<evidence type="ECO:0000256" key="3">
    <source>
        <dbReference type="SAM" id="Phobius"/>
    </source>
</evidence>
<dbReference type="InterPro" id="IPR000160">
    <property type="entry name" value="GGDEF_dom"/>
</dbReference>